<dbReference type="InterPro" id="IPR008704">
    <property type="entry name" value="Endonuclease_Zinc-binding_loop"/>
</dbReference>
<dbReference type="GO" id="GO:0004519">
    <property type="term" value="F:endonuclease activity"/>
    <property type="evidence" value="ECO:0007669"/>
    <property type="project" value="UniProtKB-KW"/>
</dbReference>
<dbReference type="InterPro" id="IPR044930">
    <property type="entry name" value="Homing_endonuclease_His-Me"/>
</dbReference>
<protein>
    <submittedName>
        <fullName evidence="2">Zinc-binding loop region of homing endonuclease-domain-containing protein</fullName>
    </submittedName>
</protein>
<dbReference type="SUPFAM" id="SSF54060">
    <property type="entry name" value="His-Me finger endonucleases"/>
    <property type="match status" value="1"/>
</dbReference>
<keyword evidence="2" id="KW-0540">Nuclease</keyword>
<evidence type="ECO:0000313" key="2">
    <source>
        <dbReference type="EMBL" id="KAJ8098305.1"/>
    </source>
</evidence>
<dbReference type="EMBL" id="JARPMG010000009">
    <property type="protein sequence ID" value="KAJ8098305.1"/>
    <property type="molecule type" value="Genomic_DNA"/>
</dbReference>
<dbReference type="AlphaFoldDB" id="A0AAD7VRN4"/>
<feature type="domain" description="Zinc-binding loop region of homing endonuclease" evidence="1">
    <location>
        <begin position="69"/>
        <end position="180"/>
    </location>
</feature>
<dbReference type="RefSeq" id="XP_056041755.1">
    <property type="nucleotide sequence ID" value="XM_056188333.1"/>
</dbReference>
<proteinExistence type="predicted"/>
<dbReference type="Proteomes" id="UP001217417">
    <property type="component" value="Unassembled WGS sequence"/>
</dbReference>
<evidence type="ECO:0000259" key="1">
    <source>
        <dbReference type="Pfam" id="PF05551"/>
    </source>
</evidence>
<keyword evidence="2" id="KW-0255">Endonuclease</keyword>
<name>A0AAD7VRN4_9ASCO</name>
<dbReference type="InterPro" id="IPR044925">
    <property type="entry name" value="His-Me_finger_sf"/>
</dbReference>
<keyword evidence="3" id="KW-1185">Reference proteome</keyword>
<dbReference type="Pfam" id="PF05551">
    <property type="entry name" value="zf-His_Me_endon"/>
    <property type="match status" value="1"/>
</dbReference>
<dbReference type="GeneID" id="80883499"/>
<accession>A0AAD7VRN4</accession>
<keyword evidence="2" id="KW-0378">Hydrolase</keyword>
<evidence type="ECO:0000313" key="3">
    <source>
        <dbReference type="Proteomes" id="UP001217417"/>
    </source>
</evidence>
<organism evidence="2 3">
    <name type="scientific">Lipomyces tetrasporus</name>
    <dbReference type="NCBI Taxonomy" id="54092"/>
    <lineage>
        <taxon>Eukaryota</taxon>
        <taxon>Fungi</taxon>
        <taxon>Dikarya</taxon>
        <taxon>Ascomycota</taxon>
        <taxon>Saccharomycotina</taxon>
        <taxon>Lipomycetes</taxon>
        <taxon>Lipomycetales</taxon>
        <taxon>Lipomycetaceae</taxon>
        <taxon>Lipomyces</taxon>
    </lineage>
</organism>
<comment type="caution">
    <text evidence="2">The sequence shown here is derived from an EMBL/GenBank/DDBJ whole genome shotgun (WGS) entry which is preliminary data.</text>
</comment>
<dbReference type="Gene3D" id="3.90.75.10">
    <property type="entry name" value="Homing Intron 3 (I-ppo) Encoded Endonuclease, Chain A"/>
    <property type="match status" value="1"/>
</dbReference>
<reference evidence="2" key="1">
    <citation type="submission" date="2023-03" db="EMBL/GenBank/DDBJ databases">
        <title>Near-Complete genome sequence of Lipomyces tetrasporous NRRL Y-64009, an oleaginous yeast capable of growing on lignocellulosic hydrolysates.</title>
        <authorList>
            <consortium name="Lawrence Berkeley National Laboratory"/>
            <person name="Jagtap S.S."/>
            <person name="Liu J.-J."/>
            <person name="Walukiewicz H.E."/>
            <person name="Pangilinan J."/>
            <person name="Lipzen A."/>
            <person name="Ahrendt S."/>
            <person name="Koriabine M."/>
            <person name="Cobaugh K."/>
            <person name="Salamov A."/>
            <person name="Yoshinaga Y."/>
            <person name="Ng V."/>
            <person name="Daum C."/>
            <person name="Grigoriev I.V."/>
            <person name="Slininger P.J."/>
            <person name="Dien B.S."/>
            <person name="Jin Y.-S."/>
            <person name="Rao C.V."/>
        </authorList>
    </citation>
    <scope>NUCLEOTIDE SEQUENCE</scope>
    <source>
        <strain evidence="2">NRRL Y-64009</strain>
    </source>
</reference>
<gene>
    <name evidence="2" type="ORF">POJ06DRAFT_259113</name>
</gene>
<sequence>MDQITGTSSNSTNGSEKGFASFDHPLKLVDKDRWIATIERLKYGYTNTNGIYFPPAVITANGCHLAQRSLRDDGYIHIAPVTAVPKEKPRPQSAHRVVCYLAKSEVDVHNLLYGGYQASHLCHQTNCINPDHLVVETQQVNLSRKMCSVKVNVKTSVNGRDYFLKAEECPHSPPCIIRLEDRAAIEL</sequence>